<feature type="transmembrane region" description="Helical" evidence="9">
    <location>
        <begin position="166"/>
        <end position="185"/>
    </location>
</feature>
<feature type="transmembrane region" description="Helical" evidence="9">
    <location>
        <begin position="373"/>
        <end position="393"/>
    </location>
</feature>
<evidence type="ECO:0000256" key="8">
    <source>
        <dbReference type="SAM" id="MobiDB-lite"/>
    </source>
</evidence>
<feature type="transmembrane region" description="Helical" evidence="9">
    <location>
        <begin position="341"/>
        <end position="361"/>
    </location>
</feature>
<dbReference type="PRINTS" id="PR00174">
    <property type="entry name" value="LACYSMPORT"/>
</dbReference>
<dbReference type="GO" id="GO:0005886">
    <property type="term" value="C:plasma membrane"/>
    <property type="evidence" value="ECO:0007669"/>
    <property type="project" value="UniProtKB-SubCell"/>
</dbReference>
<feature type="transmembrane region" description="Helical" evidence="9">
    <location>
        <begin position="251"/>
        <end position="275"/>
    </location>
</feature>
<feature type="transmembrane region" description="Helical" evidence="9">
    <location>
        <begin position="143"/>
        <end position="160"/>
    </location>
</feature>
<evidence type="ECO:0000256" key="2">
    <source>
        <dbReference type="ARBA" id="ARBA00022448"/>
    </source>
</evidence>
<dbReference type="AlphaFoldDB" id="A0A2N5CQL0"/>
<dbReference type="Proteomes" id="UP000281192">
    <property type="component" value="Chromosome"/>
</dbReference>
<feature type="transmembrane region" description="Helical" evidence="9">
    <location>
        <begin position="102"/>
        <end position="123"/>
    </location>
</feature>
<keyword evidence="13" id="KW-1185">Reference proteome</keyword>
<dbReference type="Pfam" id="PF01306">
    <property type="entry name" value="LacY_symp"/>
    <property type="match status" value="1"/>
</dbReference>
<comment type="subcellular location">
    <subcellularLocation>
        <location evidence="1">Cell inner membrane</location>
        <topology evidence="1">Multi-pass membrane protein</topology>
    </subcellularLocation>
</comment>
<dbReference type="PANTHER" id="PTHR23522:SF10">
    <property type="entry name" value="3-PHENYLPROPIONIC ACID TRANSPORTER-RELATED"/>
    <property type="match status" value="1"/>
</dbReference>
<dbReference type="EMBL" id="CP026100">
    <property type="protein sequence ID" value="AYV48720.1"/>
    <property type="molecule type" value="Genomic_DNA"/>
</dbReference>
<keyword evidence="4" id="KW-0997">Cell inner membrane</keyword>
<evidence type="ECO:0000313" key="11">
    <source>
        <dbReference type="EMBL" id="PLR10252.1"/>
    </source>
</evidence>
<feature type="region of interest" description="Disordered" evidence="8">
    <location>
        <begin position="398"/>
        <end position="425"/>
    </location>
</feature>
<feature type="transmembrane region" description="Helical" evidence="9">
    <location>
        <begin position="44"/>
        <end position="63"/>
    </location>
</feature>
<evidence type="ECO:0000313" key="12">
    <source>
        <dbReference type="Proteomes" id="UP000234483"/>
    </source>
</evidence>
<dbReference type="GO" id="GO:0015528">
    <property type="term" value="F:lactose:proton symporter activity"/>
    <property type="evidence" value="ECO:0007669"/>
    <property type="project" value="TreeGrafter"/>
</dbReference>
<dbReference type="InterPro" id="IPR000576">
    <property type="entry name" value="LacY/RafB_perm_fam"/>
</dbReference>
<reference evidence="10 13" key="2">
    <citation type="submission" date="2018-01" db="EMBL/GenBank/DDBJ databases">
        <title>Complete genome sequence of Caulobacter flavus RHGG3.</title>
        <authorList>
            <person name="Yang E."/>
        </authorList>
    </citation>
    <scope>NUCLEOTIDE SEQUENCE [LARGE SCALE GENOMIC DNA]</scope>
    <source>
        <strain evidence="10 13">RHGG3</strain>
    </source>
</reference>
<evidence type="ECO:0000256" key="1">
    <source>
        <dbReference type="ARBA" id="ARBA00004429"/>
    </source>
</evidence>
<dbReference type="Gene3D" id="1.20.1250.20">
    <property type="entry name" value="MFS general substrate transporter like domains"/>
    <property type="match status" value="2"/>
</dbReference>
<organism evidence="11 12">
    <name type="scientific">Caulobacter flavus</name>
    <dbReference type="NCBI Taxonomy" id="1679497"/>
    <lineage>
        <taxon>Bacteria</taxon>
        <taxon>Pseudomonadati</taxon>
        <taxon>Pseudomonadota</taxon>
        <taxon>Alphaproteobacteria</taxon>
        <taxon>Caulobacterales</taxon>
        <taxon>Caulobacteraceae</taxon>
        <taxon>Caulobacter</taxon>
    </lineage>
</organism>
<evidence type="ECO:0000313" key="10">
    <source>
        <dbReference type="EMBL" id="AYV48720.1"/>
    </source>
</evidence>
<dbReference type="SUPFAM" id="SSF103473">
    <property type="entry name" value="MFS general substrate transporter"/>
    <property type="match status" value="1"/>
</dbReference>
<dbReference type="KEGG" id="cfh:C1707_22010"/>
<evidence type="ECO:0000313" key="13">
    <source>
        <dbReference type="Proteomes" id="UP000281192"/>
    </source>
</evidence>
<dbReference type="InterPro" id="IPR036259">
    <property type="entry name" value="MFS_trans_sf"/>
</dbReference>
<name>A0A2N5CQL0_9CAUL</name>
<dbReference type="GO" id="GO:0030395">
    <property type="term" value="F:lactose binding"/>
    <property type="evidence" value="ECO:0007669"/>
    <property type="project" value="TreeGrafter"/>
</dbReference>
<evidence type="ECO:0000256" key="6">
    <source>
        <dbReference type="ARBA" id="ARBA00022989"/>
    </source>
</evidence>
<feature type="transmembrane region" description="Helical" evidence="9">
    <location>
        <begin position="75"/>
        <end position="96"/>
    </location>
</feature>
<keyword evidence="6 9" id="KW-1133">Transmembrane helix</keyword>
<evidence type="ECO:0000256" key="5">
    <source>
        <dbReference type="ARBA" id="ARBA00022692"/>
    </source>
</evidence>
<sequence>MANRKNYALLSAFLFFYFFAQAMSISLLALWLKRTLGLSGAETGVVFAANFIFAMISQPLYGFVSDKVGLRKTILWLISGLVVLSGAFFAFVYGPLLKTNLLLGAVAGGAYLGVTFIAGSYALESFVDRVGRKYGFEYSRARLWGSLGFAAAAFFSGRLFNLDPLYNFALASCAGLILLPLLAFAKIEPSADERESSSALKATDAMAIFKLPKFWGFMVLILGVTNLYLVYDQQFPAFYASHFADPKQGAAMFGYLNSAQIFLEAGMLFVAPFVVNRIGAKNGLLLAAAIMIVRIAGSGLVHGPVPISAMKMLHSLELPILVVSIFRYIAFHFESRLASTLYLVGVSFGHSLGLAVLSPIVGKSYDLIGFPNTYLLIALFAAAFWVASVFALSPTPREAPPAKDAEPDPALAQADLGGGDVAKVN</sequence>
<protein>
    <submittedName>
        <fullName evidence="11">MFS transporter</fullName>
    </submittedName>
</protein>
<keyword evidence="3" id="KW-1003">Cell membrane</keyword>
<dbReference type="RefSeq" id="WP_101714216.1">
    <property type="nucleotide sequence ID" value="NZ_CP026100.1"/>
</dbReference>
<reference evidence="11 12" key="1">
    <citation type="submission" date="2017-12" db="EMBL/GenBank/DDBJ databases">
        <title>The genome sequence of Caulobacter flavus CGMCC1 15093.</title>
        <authorList>
            <person name="Gao J."/>
            <person name="Mao X."/>
            <person name="Sun J."/>
        </authorList>
    </citation>
    <scope>NUCLEOTIDE SEQUENCE [LARGE SCALE GENOMIC DNA]</scope>
    <source>
        <strain evidence="11 12">CGMCC1 15093</strain>
    </source>
</reference>
<feature type="transmembrane region" description="Helical" evidence="9">
    <location>
        <begin position="312"/>
        <end position="329"/>
    </location>
</feature>
<feature type="transmembrane region" description="Helical" evidence="9">
    <location>
        <begin position="7"/>
        <end position="32"/>
    </location>
</feature>
<proteinExistence type="predicted"/>
<gene>
    <name evidence="10" type="ORF">C1707_22010</name>
    <name evidence="11" type="ORF">CFHF_17175</name>
</gene>
<dbReference type="Proteomes" id="UP000234483">
    <property type="component" value="Unassembled WGS sequence"/>
</dbReference>
<feature type="transmembrane region" description="Helical" evidence="9">
    <location>
        <begin position="214"/>
        <end position="231"/>
    </location>
</feature>
<dbReference type="OrthoDB" id="9150135at2"/>
<evidence type="ECO:0000256" key="9">
    <source>
        <dbReference type="SAM" id="Phobius"/>
    </source>
</evidence>
<accession>A0A2N5CQL0</accession>
<evidence type="ECO:0000256" key="4">
    <source>
        <dbReference type="ARBA" id="ARBA00022519"/>
    </source>
</evidence>
<keyword evidence="5 9" id="KW-0812">Transmembrane</keyword>
<evidence type="ECO:0000256" key="3">
    <source>
        <dbReference type="ARBA" id="ARBA00022475"/>
    </source>
</evidence>
<dbReference type="NCBIfam" id="NF007077">
    <property type="entry name" value="PRK09528.1"/>
    <property type="match status" value="1"/>
</dbReference>
<evidence type="ECO:0000256" key="7">
    <source>
        <dbReference type="ARBA" id="ARBA00023136"/>
    </source>
</evidence>
<dbReference type="NCBIfam" id="TIGR00882">
    <property type="entry name" value="2A0105"/>
    <property type="match status" value="1"/>
</dbReference>
<keyword evidence="7 9" id="KW-0472">Membrane</keyword>
<feature type="transmembrane region" description="Helical" evidence="9">
    <location>
        <begin position="282"/>
        <end position="300"/>
    </location>
</feature>
<feature type="compositionally biased region" description="Gly residues" evidence="8">
    <location>
        <begin position="416"/>
        <end position="425"/>
    </location>
</feature>
<dbReference type="PANTHER" id="PTHR23522">
    <property type="entry name" value="BLL5896 PROTEIN"/>
    <property type="match status" value="1"/>
</dbReference>
<dbReference type="EMBL" id="PJRQ01000038">
    <property type="protein sequence ID" value="PLR10252.1"/>
    <property type="molecule type" value="Genomic_DNA"/>
</dbReference>
<keyword evidence="2" id="KW-0813">Transport</keyword>